<feature type="transmembrane region" description="Helical" evidence="13">
    <location>
        <begin position="51"/>
        <end position="75"/>
    </location>
</feature>
<proteinExistence type="predicted"/>
<dbReference type="OrthoDB" id="9789468at2"/>
<reference evidence="15 16" key="1">
    <citation type="submission" date="2016-11" db="EMBL/GenBank/DDBJ databases">
        <authorList>
            <person name="Jaros S."/>
            <person name="Januszkiewicz K."/>
            <person name="Wedrychowicz H."/>
        </authorList>
    </citation>
    <scope>NUCLEOTIDE SEQUENCE [LARGE SCALE GENOMIC DNA]</scope>
    <source>
        <strain evidence="15 16">DSM 21986</strain>
    </source>
</reference>
<evidence type="ECO:0000256" key="4">
    <source>
        <dbReference type="ARBA" id="ARBA00022692"/>
    </source>
</evidence>
<evidence type="ECO:0000256" key="8">
    <source>
        <dbReference type="ARBA" id="ARBA00022989"/>
    </source>
</evidence>
<keyword evidence="16" id="KW-1185">Reference proteome</keyword>
<evidence type="ECO:0000256" key="7">
    <source>
        <dbReference type="ARBA" id="ARBA00022827"/>
    </source>
</evidence>
<dbReference type="InterPro" id="IPR017938">
    <property type="entry name" value="Riboflavin_synthase-like_b-brl"/>
</dbReference>
<comment type="cofactor">
    <cofactor evidence="1">
        <name>FAD</name>
        <dbReference type="ChEBI" id="CHEBI:57692"/>
    </cofactor>
</comment>
<dbReference type="GO" id="GO:0046872">
    <property type="term" value="F:metal ion binding"/>
    <property type="evidence" value="ECO:0007669"/>
    <property type="project" value="UniProtKB-KW"/>
</dbReference>
<evidence type="ECO:0000313" key="16">
    <source>
        <dbReference type="Proteomes" id="UP000184041"/>
    </source>
</evidence>
<dbReference type="Gene3D" id="3.40.50.80">
    <property type="entry name" value="Nucleotide-binding domain of ferredoxin-NADP reductase (FNR) module"/>
    <property type="match status" value="1"/>
</dbReference>
<dbReference type="InterPro" id="IPR017927">
    <property type="entry name" value="FAD-bd_FR_type"/>
</dbReference>
<dbReference type="GO" id="GO:0016491">
    <property type="term" value="F:oxidoreductase activity"/>
    <property type="evidence" value="ECO:0007669"/>
    <property type="project" value="UniProtKB-KW"/>
</dbReference>
<keyword evidence="7" id="KW-0274">FAD</keyword>
<name>A0A1M4XA59_9BACT</name>
<keyword evidence="5" id="KW-0001">2Fe-2S</keyword>
<keyword evidence="6" id="KW-0479">Metal-binding</keyword>
<evidence type="ECO:0000313" key="15">
    <source>
        <dbReference type="EMBL" id="SHE90353.1"/>
    </source>
</evidence>
<feature type="transmembrane region" description="Helical" evidence="13">
    <location>
        <begin position="190"/>
        <end position="212"/>
    </location>
</feature>
<dbReference type="PROSITE" id="PS51384">
    <property type="entry name" value="FAD_FR"/>
    <property type="match status" value="1"/>
</dbReference>
<dbReference type="AlphaFoldDB" id="A0A1M4XA59"/>
<dbReference type="InterPro" id="IPR001433">
    <property type="entry name" value="OxRdtase_FAD/NAD-bd"/>
</dbReference>
<dbReference type="PANTHER" id="PTHR47354">
    <property type="entry name" value="NADH OXIDOREDUCTASE HCR"/>
    <property type="match status" value="1"/>
</dbReference>
<dbReference type="PANTHER" id="PTHR47354:SF8">
    <property type="entry name" value="1,2-PHENYLACETYL-COA EPOXIDASE, SUBUNIT E"/>
    <property type="match status" value="1"/>
</dbReference>
<dbReference type="Pfam" id="PF00175">
    <property type="entry name" value="NAD_binding_1"/>
    <property type="match status" value="1"/>
</dbReference>
<evidence type="ECO:0000256" key="1">
    <source>
        <dbReference type="ARBA" id="ARBA00001974"/>
    </source>
</evidence>
<feature type="transmembrane region" description="Helical" evidence="13">
    <location>
        <begin position="139"/>
        <end position="159"/>
    </location>
</feature>
<dbReference type="PRINTS" id="PR00409">
    <property type="entry name" value="PHDIOXRDTASE"/>
</dbReference>
<dbReference type="RefSeq" id="WP_084088040.1">
    <property type="nucleotide sequence ID" value="NZ_FQUS01000004.1"/>
</dbReference>
<evidence type="ECO:0000256" key="12">
    <source>
        <dbReference type="ARBA" id="ARBA00023136"/>
    </source>
</evidence>
<feature type="transmembrane region" description="Helical" evidence="13">
    <location>
        <begin position="21"/>
        <end position="39"/>
    </location>
</feature>
<evidence type="ECO:0000256" key="9">
    <source>
        <dbReference type="ARBA" id="ARBA00023002"/>
    </source>
</evidence>
<organism evidence="15 16">
    <name type="scientific">Fodinibius roseus</name>
    <dbReference type="NCBI Taxonomy" id="1194090"/>
    <lineage>
        <taxon>Bacteria</taxon>
        <taxon>Pseudomonadati</taxon>
        <taxon>Balneolota</taxon>
        <taxon>Balneolia</taxon>
        <taxon>Balneolales</taxon>
        <taxon>Balneolaceae</taxon>
        <taxon>Fodinibius</taxon>
    </lineage>
</organism>
<dbReference type="GO" id="GO:0050660">
    <property type="term" value="F:flavin adenine dinucleotide binding"/>
    <property type="evidence" value="ECO:0007669"/>
    <property type="project" value="TreeGrafter"/>
</dbReference>
<dbReference type="Pfam" id="PF08022">
    <property type="entry name" value="FAD_binding_8"/>
    <property type="match status" value="1"/>
</dbReference>
<evidence type="ECO:0000256" key="10">
    <source>
        <dbReference type="ARBA" id="ARBA00023004"/>
    </source>
</evidence>
<sequence>MESNSTSPLPGHRHEKRNIGPWVFWLIPLLVIPLWLTAYPETTVRHSAKRFFIYSSQLSALVGFSLFAVTFVLSARIKWLESCFGGLDKMYHTHHRMANATFVLLLFHPILLATRWVPQDIAKVFWYFLPVHRRLAVDFGSWSFWGLIILMLLTLVVKLPYDKWKLTHKFMGVVFIFGAIHLFFLDNLAIASPLLFLYLLILSVAAVAAWIYKSFLLEHILQKPRLEVTTVERLSDRVVEIELQAEEAITFRPGQFYFFSFLAPDITREAHPFTVCSAPGRKEVRIMVKALGDYTRTLYRNLETGTTALFEGPYGCFDYRRESKSQVWMAGGVGIAPFLSWVRNLKEEKSNVMADLYYCVNAEKEAVYLNEFKAFQKQSTGFNIHLVCADREGFLDARDIPDLAKKVIYICGPRQMRKKLLSELKKMNVPEKNIHYEDFDFF</sequence>
<dbReference type="InterPro" id="IPR013112">
    <property type="entry name" value="FAD-bd_8"/>
</dbReference>
<comment type="subcellular location">
    <subcellularLocation>
        <location evidence="2">Membrane</location>
        <topology evidence="2">Multi-pass membrane protein</topology>
    </subcellularLocation>
</comment>
<keyword evidence="3" id="KW-0285">Flavoprotein</keyword>
<dbReference type="Pfam" id="PF01794">
    <property type="entry name" value="Ferric_reduct"/>
    <property type="match status" value="1"/>
</dbReference>
<keyword evidence="4 13" id="KW-0812">Transmembrane</keyword>
<evidence type="ECO:0000256" key="3">
    <source>
        <dbReference type="ARBA" id="ARBA00022630"/>
    </source>
</evidence>
<dbReference type="CDD" id="cd06198">
    <property type="entry name" value="FNR_like_3"/>
    <property type="match status" value="1"/>
</dbReference>
<accession>A0A1M4XA59</accession>
<keyword evidence="8 13" id="KW-1133">Transmembrane helix</keyword>
<protein>
    <submittedName>
        <fullName evidence="15">Predicted ferric reductase</fullName>
    </submittedName>
</protein>
<feature type="transmembrane region" description="Helical" evidence="13">
    <location>
        <begin position="166"/>
        <end position="184"/>
    </location>
</feature>
<evidence type="ECO:0000256" key="11">
    <source>
        <dbReference type="ARBA" id="ARBA00023014"/>
    </source>
</evidence>
<evidence type="ECO:0000259" key="14">
    <source>
        <dbReference type="PROSITE" id="PS51384"/>
    </source>
</evidence>
<dbReference type="Proteomes" id="UP000184041">
    <property type="component" value="Unassembled WGS sequence"/>
</dbReference>
<evidence type="ECO:0000256" key="5">
    <source>
        <dbReference type="ARBA" id="ARBA00022714"/>
    </source>
</evidence>
<dbReference type="SUPFAM" id="SSF52343">
    <property type="entry name" value="Ferredoxin reductase-like, C-terminal NADP-linked domain"/>
    <property type="match status" value="1"/>
</dbReference>
<dbReference type="Gene3D" id="2.40.30.10">
    <property type="entry name" value="Translation factors"/>
    <property type="match status" value="1"/>
</dbReference>
<dbReference type="InterPro" id="IPR013130">
    <property type="entry name" value="Fe3_Rdtase_TM_dom"/>
</dbReference>
<evidence type="ECO:0000256" key="2">
    <source>
        <dbReference type="ARBA" id="ARBA00004141"/>
    </source>
</evidence>
<keyword evidence="10" id="KW-0408">Iron</keyword>
<dbReference type="InterPro" id="IPR050415">
    <property type="entry name" value="MRET"/>
</dbReference>
<evidence type="ECO:0000256" key="13">
    <source>
        <dbReference type="SAM" id="Phobius"/>
    </source>
</evidence>
<evidence type="ECO:0000256" key="6">
    <source>
        <dbReference type="ARBA" id="ARBA00022723"/>
    </source>
</evidence>
<gene>
    <name evidence="15" type="ORF">SAMN05443144_10471</name>
</gene>
<keyword evidence="9" id="KW-0560">Oxidoreductase</keyword>
<dbReference type="EMBL" id="FQUS01000004">
    <property type="protein sequence ID" value="SHE90353.1"/>
    <property type="molecule type" value="Genomic_DNA"/>
</dbReference>
<keyword evidence="11" id="KW-0411">Iron-sulfur</keyword>
<dbReference type="InterPro" id="IPR039261">
    <property type="entry name" value="FNR_nucleotide-bd"/>
</dbReference>
<dbReference type="GO" id="GO:0051537">
    <property type="term" value="F:2 iron, 2 sulfur cluster binding"/>
    <property type="evidence" value="ECO:0007669"/>
    <property type="project" value="UniProtKB-KW"/>
</dbReference>
<feature type="domain" description="FAD-binding FR-type" evidence="14">
    <location>
        <begin position="221"/>
        <end position="320"/>
    </location>
</feature>
<dbReference type="SUPFAM" id="SSF63380">
    <property type="entry name" value="Riboflavin synthase domain-like"/>
    <property type="match status" value="1"/>
</dbReference>
<feature type="transmembrane region" description="Helical" evidence="13">
    <location>
        <begin position="96"/>
        <end position="117"/>
    </location>
</feature>
<keyword evidence="12 13" id="KW-0472">Membrane</keyword>
<dbReference type="GO" id="GO:0016020">
    <property type="term" value="C:membrane"/>
    <property type="evidence" value="ECO:0007669"/>
    <property type="project" value="UniProtKB-SubCell"/>
</dbReference>